<protein>
    <recommendedName>
        <fullName evidence="2">F-box domain-containing protein</fullName>
    </recommendedName>
</protein>
<comment type="caution">
    <text evidence="3">The sequence shown here is derived from an EMBL/GenBank/DDBJ whole genome shotgun (WGS) entry which is preliminary data.</text>
</comment>
<gene>
    <name evidence="3" type="ORF">D9611_003779</name>
</gene>
<dbReference type="Pfam" id="PF12937">
    <property type="entry name" value="F-box-like"/>
    <property type="match status" value="1"/>
</dbReference>
<dbReference type="OrthoDB" id="3063971at2759"/>
<dbReference type="InterPro" id="IPR001810">
    <property type="entry name" value="F-box_dom"/>
</dbReference>
<accession>A0A8H5EYD5</accession>
<sequence>MTKEEATPLSELLYNNAPPNNLDLSIIRHRSEVITKRIAELRDELVELEDQLRRHECVSAPMRRMPTEILTMIFEIASTGKDWRPDVRDMKGLIQIGLVCKRWRDVVFGSGSLWVYQQTANIPKLTEERCDKLVHFYRMSKSFPRLLELEVATRVHCECHQSGEAGSLCSNPVVARLLKEGSPFSQISFANFSPTCFKNLVHFIKSTTGEATAPQHWWDSMRTLSVGFSGEESDDPEWFHSLDAMQPVFAILPNNLTSLTLRLPDLKLVRNQQQRNCVNIPVDILKKLTTFSFSYTWGGPQFLTALQHCTNVEDLSLRLGPRTHDWTKNTDDQLEVTALSREGHLVLPKVKYLNLRIVNAYTEAKHIGYLRFPGLLKLKLDIERDYFNKVKYPYSSILEAAGMFSAASPKLESLRLGRTLASMDLWRLLNFLPTVTRLSVYGSFDAPRFLEMAQAGLATGKANVAPSLQFLEVYDFDDNFHLDSLLLWVKSRQKHGKQKGKIVLKAPYDGLKWIRLRIAERDRGIKKVYYRSATLKLLREWINVERVGFRIEKDDE</sequence>
<name>A0A8H5EYD5_9AGAR</name>
<keyword evidence="4" id="KW-1185">Reference proteome</keyword>
<dbReference type="Gene3D" id="1.20.1280.50">
    <property type="match status" value="1"/>
</dbReference>
<evidence type="ECO:0000259" key="2">
    <source>
        <dbReference type="Pfam" id="PF12937"/>
    </source>
</evidence>
<feature type="coiled-coil region" evidence="1">
    <location>
        <begin position="31"/>
        <end position="58"/>
    </location>
</feature>
<dbReference type="InterPro" id="IPR036047">
    <property type="entry name" value="F-box-like_dom_sf"/>
</dbReference>
<evidence type="ECO:0000313" key="3">
    <source>
        <dbReference type="EMBL" id="KAF5317185.1"/>
    </source>
</evidence>
<dbReference type="Proteomes" id="UP000541558">
    <property type="component" value="Unassembled WGS sequence"/>
</dbReference>
<proteinExistence type="predicted"/>
<evidence type="ECO:0000256" key="1">
    <source>
        <dbReference type="SAM" id="Coils"/>
    </source>
</evidence>
<organism evidence="3 4">
    <name type="scientific">Ephemerocybe angulata</name>
    <dbReference type="NCBI Taxonomy" id="980116"/>
    <lineage>
        <taxon>Eukaryota</taxon>
        <taxon>Fungi</taxon>
        <taxon>Dikarya</taxon>
        <taxon>Basidiomycota</taxon>
        <taxon>Agaricomycotina</taxon>
        <taxon>Agaricomycetes</taxon>
        <taxon>Agaricomycetidae</taxon>
        <taxon>Agaricales</taxon>
        <taxon>Agaricineae</taxon>
        <taxon>Psathyrellaceae</taxon>
        <taxon>Ephemerocybe</taxon>
    </lineage>
</organism>
<evidence type="ECO:0000313" key="4">
    <source>
        <dbReference type="Proteomes" id="UP000541558"/>
    </source>
</evidence>
<reference evidence="3 4" key="1">
    <citation type="journal article" date="2020" name="ISME J.">
        <title>Uncovering the hidden diversity of litter-decomposition mechanisms in mushroom-forming fungi.</title>
        <authorList>
            <person name="Floudas D."/>
            <person name="Bentzer J."/>
            <person name="Ahren D."/>
            <person name="Johansson T."/>
            <person name="Persson P."/>
            <person name="Tunlid A."/>
        </authorList>
    </citation>
    <scope>NUCLEOTIDE SEQUENCE [LARGE SCALE GENOMIC DNA]</scope>
    <source>
        <strain evidence="3 4">CBS 175.51</strain>
    </source>
</reference>
<keyword evidence="1" id="KW-0175">Coiled coil</keyword>
<dbReference type="SUPFAM" id="SSF52047">
    <property type="entry name" value="RNI-like"/>
    <property type="match status" value="1"/>
</dbReference>
<feature type="domain" description="F-box" evidence="2">
    <location>
        <begin position="63"/>
        <end position="114"/>
    </location>
</feature>
<dbReference type="EMBL" id="JAACJK010000219">
    <property type="protein sequence ID" value="KAF5317185.1"/>
    <property type="molecule type" value="Genomic_DNA"/>
</dbReference>
<dbReference type="SUPFAM" id="SSF81383">
    <property type="entry name" value="F-box domain"/>
    <property type="match status" value="1"/>
</dbReference>
<dbReference type="AlphaFoldDB" id="A0A8H5EYD5"/>